<dbReference type="InterPro" id="IPR017907">
    <property type="entry name" value="Znf_RING_CS"/>
</dbReference>
<keyword evidence="7" id="KW-0833">Ubl conjugation pathway</keyword>
<dbReference type="InterPro" id="IPR013083">
    <property type="entry name" value="Znf_RING/FYVE/PHD"/>
</dbReference>
<keyword evidence="8" id="KW-0862">Zinc</keyword>
<gene>
    <name evidence="13" type="ORF">BDV26DRAFT_272572</name>
</gene>
<evidence type="ECO:0000256" key="8">
    <source>
        <dbReference type="ARBA" id="ARBA00022833"/>
    </source>
</evidence>
<feature type="domain" description="RING-type" evidence="11">
    <location>
        <begin position="85"/>
        <end position="129"/>
    </location>
</feature>
<dbReference type="InterPro" id="IPR031127">
    <property type="entry name" value="E3_UB_ligase_RBR"/>
</dbReference>
<dbReference type="GO" id="GO:0061630">
    <property type="term" value="F:ubiquitin protein ligase activity"/>
    <property type="evidence" value="ECO:0007669"/>
    <property type="project" value="UniProtKB-EC"/>
</dbReference>
<dbReference type="CDD" id="cd22584">
    <property type="entry name" value="Rcat_RBR_unk"/>
    <property type="match status" value="1"/>
</dbReference>
<dbReference type="GO" id="GO:0008270">
    <property type="term" value="F:zinc ion binding"/>
    <property type="evidence" value="ECO:0007669"/>
    <property type="project" value="UniProtKB-KW"/>
</dbReference>
<evidence type="ECO:0000313" key="14">
    <source>
        <dbReference type="Proteomes" id="UP000326198"/>
    </source>
</evidence>
<dbReference type="PROSITE" id="PS51873">
    <property type="entry name" value="TRIAD"/>
    <property type="match status" value="1"/>
</dbReference>
<dbReference type="GO" id="GO:0016567">
    <property type="term" value="P:protein ubiquitination"/>
    <property type="evidence" value="ECO:0007669"/>
    <property type="project" value="InterPro"/>
</dbReference>
<dbReference type="CDD" id="cd20335">
    <property type="entry name" value="BRcat_RBR"/>
    <property type="match status" value="1"/>
</dbReference>
<dbReference type="Pfam" id="PF01485">
    <property type="entry name" value="IBR"/>
    <property type="match status" value="1"/>
</dbReference>
<evidence type="ECO:0000313" key="13">
    <source>
        <dbReference type="EMBL" id="KAE8373207.1"/>
    </source>
</evidence>
<dbReference type="AlphaFoldDB" id="A0A5N7ATL6"/>
<dbReference type="InterPro" id="IPR044066">
    <property type="entry name" value="TRIAD_supradom"/>
</dbReference>
<dbReference type="Gene3D" id="3.30.40.10">
    <property type="entry name" value="Zinc/RING finger domain, C3HC4 (zinc finger)"/>
    <property type="match status" value="1"/>
</dbReference>
<dbReference type="PANTHER" id="PTHR11685">
    <property type="entry name" value="RBR FAMILY RING FINGER AND IBR DOMAIN-CONTAINING"/>
    <property type="match status" value="1"/>
</dbReference>
<comment type="catalytic activity">
    <reaction evidence="1">
        <text>[E2 ubiquitin-conjugating enzyme]-S-ubiquitinyl-L-cysteine + [acceptor protein]-L-lysine = [E2 ubiquitin-conjugating enzyme]-L-cysteine + [acceptor protein]-N(6)-ubiquitinyl-L-lysine.</text>
        <dbReference type="EC" id="2.3.2.31"/>
    </reaction>
</comment>
<evidence type="ECO:0000256" key="2">
    <source>
        <dbReference type="ARBA" id="ARBA00012251"/>
    </source>
</evidence>
<dbReference type="InterPro" id="IPR002867">
    <property type="entry name" value="IBR_dom"/>
</dbReference>
<feature type="region of interest" description="Disordered" evidence="10">
    <location>
        <begin position="15"/>
        <end position="57"/>
    </location>
</feature>
<reference evidence="13 14" key="1">
    <citation type="submission" date="2019-04" db="EMBL/GenBank/DDBJ databases">
        <title>Friends and foes A comparative genomics studyof 23 Aspergillus species from section Flavi.</title>
        <authorList>
            <consortium name="DOE Joint Genome Institute"/>
            <person name="Kjaerbolling I."/>
            <person name="Vesth T."/>
            <person name="Frisvad J.C."/>
            <person name="Nybo J.L."/>
            <person name="Theobald S."/>
            <person name="Kildgaard S."/>
            <person name="Isbrandt T."/>
            <person name="Kuo A."/>
            <person name="Sato A."/>
            <person name="Lyhne E.K."/>
            <person name="Kogle M.E."/>
            <person name="Wiebenga A."/>
            <person name="Kun R.S."/>
            <person name="Lubbers R.J."/>
            <person name="Makela M.R."/>
            <person name="Barry K."/>
            <person name="Chovatia M."/>
            <person name="Clum A."/>
            <person name="Daum C."/>
            <person name="Haridas S."/>
            <person name="He G."/>
            <person name="LaButti K."/>
            <person name="Lipzen A."/>
            <person name="Mondo S."/>
            <person name="Riley R."/>
            <person name="Salamov A."/>
            <person name="Simmons B.A."/>
            <person name="Magnuson J.K."/>
            <person name="Henrissat B."/>
            <person name="Mortensen U.H."/>
            <person name="Larsen T.O."/>
            <person name="Devries R.P."/>
            <person name="Grigoriev I.V."/>
            <person name="Machida M."/>
            <person name="Baker S.E."/>
            <person name="Andersen M.R."/>
        </authorList>
    </citation>
    <scope>NUCLEOTIDE SEQUENCE [LARGE SCALE GENOMIC DNA]</scope>
    <source>
        <strain evidence="13 14">IBT 29228</strain>
    </source>
</reference>
<dbReference type="OrthoDB" id="9977870at2759"/>
<dbReference type="PROSITE" id="PS00518">
    <property type="entry name" value="ZF_RING_1"/>
    <property type="match status" value="1"/>
</dbReference>
<dbReference type="Gene3D" id="1.20.120.1750">
    <property type="match status" value="1"/>
</dbReference>
<keyword evidence="5" id="KW-0677">Repeat</keyword>
<evidence type="ECO:0000256" key="3">
    <source>
        <dbReference type="ARBA" id="ARBA00022679"/>
    </source>
</evidence>
<dbReference type="PROSITE" id="PS50089">
    <property type="entry name" value="ZF_RING_2"/>
    <property type="match status" value="1"/>
</dbReference>
<feature type="region of interest" description="Disordered" evidence="10">
    <location>
        <begin position="315"/>
        <end position="335"/>
    </location>
</feature>
<evidence type="ECO:0000256" key="9">
    <source>
        <dbReference type="PROSITE-ProRule" id="PRU00175"/>
    </source>
</evidence>
<dbReference type="Proteomes" id="UP000326198">
    <property type="component" value="Unassembled WGS sequence"/>
</dbReference>
<evidence type="ECO:0000256" key="1">
    <source>
        <dbReference type="ARBA" id="ARBA00001798"/>
    </source>
</evidence>
<keyword evidence="3" id="KW-0808">Transferase</keyword>
<dbReference type="InterPro" id="IPR001841">
    <property type="entry name" value="Znf_RING"/>
</dbReference>
<evidence type="ECO:0000256" key="6">
    <source>
        <dbReference type="ARBA" id="ARBA00022771"/>
    </source>
</evidence>
<sequence>MLLYNLLPSTSRAIKERNQGRHPPTQDKGVASLSGGHLNAMPPLVDPKPAGRGKAESRRNRIVARIERCRLIQHFFRRTSQKEACVSCLETMPAGELVSLPCQHKYCNTCIRQMAATSMVDEQLFPPRCCSRKIPPETILHLLPPKERESFVSKTAEYATPVTDRWYCPAPACGKWIPSMAVKAEKSQTQACPYCSTKICTGCRGISHRVGGCSSDIGLSAVLEVARLQRWQRCFNCGAVVELIFGCDHITCRCSAQFCYKCGKPWSSCICVTPAERPVDFFTFVIDGNALSRDEEAGLTAVLAAMLCHERESEEPLADKGRKGTHHCQEEGRLV</sequence>
<keyword evidence="4" id="KW-0479">Metal-binding</keyword>
<evidence type="ECO:0000256" key="7">
    <source>
        <dbReference type="ARBA" id="ARBA00022786"/>
    </source>
</evidence>
<organism evidence="13 14">
    <name type="scientific">Aspergillus bertholletiae</name>
    <dbReference type="NCBI Taxonomy" id="1226010"/>
    <lineage>
        <taxon>Eukaryota</taxon>
        <taxon>Fungi</taxon>
        <taxon>Dikarya</taxon>
        <taxon>Ascomycota</taxon>
        <taxon>Pezizomycotina</taxon>
        <taxon>Eurotiomycetes</taxon>
        <taxon>Eurotiomycetidae</taxon>
        <taxon>Eurotiales</taxon>
        <taxon>Aspergillaceae</taxon>
        <taxon>Aspergillus</taxon>
        <taxon>Aspergillus subgen. Circumdati</taxon>
    </lineage>
</organism>
<name>A0A5N7ATL6_9EURO</name>
<protein>
    <recommendedName>
        <fullName evidence="2">RBR-type E3 ubiquitin transferase</fullName>
        <ecNumber evidence="2">2.3.2.31</ecNumber>
    </recommendedName>
</protein>
<dbReference type="SUPFAM" id="SSF57850">
    <property type="entry name" value="RING/U-box"/>
    <property type="match status" value="2"/>
</dbReference>
<feature type="domain" description="RING-type" evidence="12">
    <location>
        <begin position="81"/>
        <end position="286"/>
    </location>
</feature>
<proteinExistence type="predicted"/>
<keyword evidence="14" id="KW-1185">Reference proteome</keyword>
<evidence type="ECO:0000256" key="10">
    <source>
        <dbReference type="SAM" id="MobiDB-lite"/>
    </source>
</evidence>
<keyword evidence="6 9" id="KW-0863">Zinc-finger</keyword>
<dbReference type="EC" id="2.3.2.31" evidence="2"/>
<evidence type="ECO:0000256" key="4">
    <source>
        <dbReference type="ARBA" id="ARBA00022723"/>
    </source>
</evidence>
<evidence type="ECO:0000259" key="11">
    <source>
        <dbReference type="PROSITE" id="PS50089"/>
    </source>
</evidence>
<evidence type="ECO:0000259" key="12">
    <source>
        <dbReference type="PROSITE" id="PS51873"/>
    </source>
</evidence>
<evidence type="ECO:0000256" key="5">
    <source>
        <dbReference type="ARBA" id="ARBA00022737"/>
    </source>
</evidence>
<dbReference type="EMBL" id="ML736323">
    <property type="protein sequence ID" value="KAE8373207.1"/>
    <property type="molecule type" value="Genomic_DNA"/>
</dbReference>
<accession>A0A5N7ATL6</accession>